<dbReference type="RefSeq" id="XP_015936954.1">
    <property type="nucleotide sequence ID" value="XM_016081468.3"/>
</dbReference>
<evidence type="ECO:0000313" key="8">
    <source>
        <dbReference type="Proteomes" id="UP000515211"/>
    </source>
</evidence>
<dbReference type="GO" id="GO:0031969">
    <property type="term" value="C:chloroplast membrane"/>
    <property type="evidence" value="ECO:0007669"/>
    <property type="project" value="UniProtKB-SubCell"/>
</dbReference>
<feature type="transmembrane region" description="Helical" evidence="7">
    <location>
        <begin position="351"/>
        <end position="372"/>
    </location>
</feature>
<feature type="transmembrane region" description="Helical" evidence="7">
    <location>
        <begin position="247"/>
        <end position="266"/>
    </location>
</feature>
<dbReference type="Pfam" id="PF01040">
    <property type="entry name" value="UbiA"/>
    <property type="match status" value="1"/>
</dbReference>
<feature type="transmembrane region" description="Helical" evidence="7">
    <location>
        <begin position="220"/>
        <end position="240"/>
    </location>
</feature>
<reference evidence="9" key="2">
    <citation type="submission" date="2025-08" db="UniProtKB">
        <authorList>
            <consortium name="RefSeq"/>
        </authorList>
    </citation>
    <scope>IDENTIFICATION</scope>
    <source>
        <tissue evidence="9">Whole plant</tissue>
    </source>
</reference>
<evidence type="ECO:0000256" key="4">
    <source>
        <dbReference type="ARBA" id="ARBA00022692"/>
    </source>
</evidence>
<comment type="subcellular location">
    <subcellularLocation>
        <location evidence="1">Plastid</location>
        <location evidence="1">Chloroplast membrane</location>
        <topology evidence="1">Multi-pass membrane protein</topology>
    </subcellularLocation>
</comment>
<keyword evidence="6 7" id="KW-0472">Membrane</keyword>
<evidence type="ECO:0000256" key="2">
    <source>
        <dbReference type="ARBA" id="ARBA00005985"/>
    </source>
</evidence>
<feature type="transmembrane region" description="Helical" evidence="7">
    <location>
        <begin position="278"/>
        <end position="300"/>
    </location>
</feature>
<evidence type="ECO:0000256" key="7">
    <source>
        <dbReference type="SAM" id="Phobius"/>
    </source>
</evidence>
<dbReference type="KEGG" id="adu:107462801"/>
<keyword evidence="4 7" id="KW-0812">Transmembrane</keyword>
<evidence type="ECO:0000256" key="1">
    <source>
        <dbReference type="ARBA" id="ARBA00004508"/>
    </source>
</evidence>
<feature type="transmembrane region" description="Helical" evidence="7">
    <location>
        <begin position="152"/>
        <end position="172"/>
    </location>
</feature>
<dbReference type="Proteomes" id="UP000515211">
    <property type="component" value="Chromosome 8"/>
</dbReference>
<sequence>MAFRLLGSSFPSHITTGRSCWESKKYTHNYYSSGSLVTKALLNKNEKLSKEYNLKTSLKHKSRDIFERGSTITTCEKHDEKKYLMNVTQSSHDEAEPHSKTIFNSIIHALDAFRKFSRFYSFMALIVGSFSSSLLAIDNLSELSPTFFNGFLQYIVAHFFMHMYIVGVNQLADLEIDKINKPYLPLASGDFSFRNGVIIVTSFLLTSFGVGWMIGSKPLIWALFGSFFFMSAYSVDLPLLRWKKSTILSVMANIFSMLISFNFGPFFHMKTVLNKAAIFPRSLVFATAVMGIFYGIITLAKDIPDIEGDKKAGLQTLPVRLGPKKVFWFCVCLLEMAYGVAIMIGASSPFLWSKIFVVLSHAIMGLFVWYRASLVDLSSTDSLQAFYMVIFKLVYAENILMLFVR</sequence>
<evidence type="ECO:0000256" key="6">
    <source>
        <dbReference type="ARBA" id="ARBA00023136"/>
    </source>
</evidence>
<evidence type="ECO:0000313" key="9">
    <source>
        <dbReference type="RefSeq" id="XP_015936954.1"/>
    </source>
</evidence>
<keyword evidence="5 7" id="KW-1133">Transmembrane helix</keyword>
<gene>
    <name evidence="9" type="primary">LOC107462801</name>
</gene>
<keyword evidence="3" id="KW-0808">Transferase</keyword>
<evidence type="ECO:0000256" key="3">
    <source>
        <dbReference type="ARBA" id="ARBA00022679"/>
    </source>
</evidence>
<dbReference type="GeneID" id="107462801"/>
<dbReference type="InterPro" id="IPR044878">
    <property type="entry name" value="UbiA_sf"/>
</dbReference>
<feature type="transmembrane region" description="Helical" evidence="7">
    <location>
        <begin position="326"/>
        <end position="345"/>
    </location>
</feature>
<organism evidence="8 9">
    <name type="scientific">Arachis duranensis</name>
    <name type="common">Wild peanut</name>
    <dbReference type="NCBI Taxonomy" id="130453"/>
    <lineage>
        <taxon>Eukaryota</taxon>
        <taxon>Viridiplantae</taxon>
        <taxon>Streptophyta</taxon>
        <taxon>Embryophyta</taxon>
        <taxon>Tracheophyta</taxon>
        <taxon>Spermatophyta</taxon>
        <taxon>Magnoliopsida</taxon>
        <taxon>eudicotyledons</taxon>
        <taxon>Gunneridae</taxon>
        <taxon>Pentapetalae</taxon>
        <taxon>rosids</taxon>
        <taxon>fabids</taxon>
        <taxon>Fabales</taxon>
        <taxon>Fabaceae</taxon>
        <taxon>Papilionoideae</taxon>
        <taxon>50 kb inversion clade</taxon>
        <taxon>dalbergioids sensu lato</taxon>
        <taxon>Dalbergieae</taxon>
        <taxon>Pterocarpus clade</taxon>
        <taxon>Arachis</taxon>
    </lineage>
</organism>
<dbReference type="InterPro" id="IPR000537">
    <property type="entry name" value="UbiA_prenyltransferase"/>
</dbReference>
<dbReference type="PANTHER" id="PTHR43009">
    <property type="entry name" value="HOMOGENTISATE SOLANESYLTRANSFERASE, CHLOROPLASTIC"/>
    <property type="match status" value="1"/>
</dbReference>
<reference evidence="8" key="1">
    <citation type="journal article" date="2016" name="Nat. Genet.">
        <title>The genome sequences of Arachis duranensis and Arachis ipaensis, the diploid ancestors of cultivated peanut.</title>
        <authorList>
            <person name="Bertioli D.J."/>
            <person name="Cannon S.B."/>
            <person name="Froenicke L."/>
            <person name="Huang G."/>
            <person name="Farmer A.D."/>
            <person name="Cannon E.K."/>
            <person name="Liu X."/>
            <person name="Gao D."/>
            <person name="Clevenger J."/>
            <person name="Dash S."/>
            <person name="Ren L."/>
            <person name="Moretzsohn M.C."/>
            <person name="Shirasawa K."/>
            <person name="Huang W."/>
            <person name="Vidigal B."/>
            <person name="Abernathy B."/>
            <person name="Chu Y."/>
            <person name="Niederhuth C.E."/>
            <person name="Umale P."/>
            <person name="Araujo A.C."/>
            <person name="Kozik A."/>
            <person name="Kim K.D."/>
            <person name="Burow M.D."/>
            <person name="Varshney R.K."/>
            <person name="Wang X."/>
            <person name="Zhang X."/>
            <person name="Barkley N."/>
            <person name="Guimaraes P.M."/>
            <person name="Isobe S."/>
            <person name="Guo B."/>
            <person name="Liao B."/>
            <person name="Stalker H.T."/>
            <person name="Schmitz R.J."/>
            <person name="Scheffler B.E."/>
            <person name="Leal-Bertioli S.C."/>
            <person name="Xun X."/>
            <person name="Jackson S.A."/>
            <person name="Michelmore R."/>
            <person name="Ozias-Akins P."/>
        </authorList>
    </citation>
    <scope>NUCLEOTIDE SEQUENCE [LARGE SCALE GENOMIC DNA]</scope>
    <source>
        <strain evidence="8">cv. V14167</strain>
    </source>
</reference>
<dbReference type="AlphaFoldDB" id="A0A6P4BFL0"/>
<proteinExistence type="inferred from homology"/>
<feature type="transmembrane region" description="Helical" evidence="7">
    <location>
        <begin position="193"/>
        <end position="214"/>
    </location>
</feature>
<protein>
    <submittedName>
        <fullName evidence="9">Naringenin 8-dimethylallyltransferase 2, chloroplastic</fullName>
    </submittedName>
</protein>
<keyword evidence="8" id="KW-1185">Reference proteome</keyword>
<dbReference type="GO" id="GO:0016765">
    <property type="term" value="F:transferase activity, transferring alkyl or aryl (other than methyl) groups"/>
    <property type="evidence" value="ECO:0007669"/>
    <property type="project" value="InterPro"/>
</dbReference>
<dbReference type="Gene3D" id="1.10.357.140">
    <property type="entry name" value="UbiA prenyltransferase"/>
    <property type="match status" value="1"/>
</dbReference>
<name>A0A6P4BFL0_ARADU</name>
<comment type="similarity">
    <text evidence="2">Belongs to the UbiA prenyltransferase family.</text>
</comment>
<dbReference type="PANTHER" id="PTHR43009:SF6">
    <property type="entry name" value="HOMOGENTISATE PHYTYLTRANSFERASE 1, CHLOROPLASTIC"/>
    <property type="match status" value="1"/>
</dbReference>
<feature type="transmembrane region" description="Helical" evidence="7">
    <location>
        <begin position="384"/>
        <end position="404"/>
    </location>
</feature>
<evidence type="ECO:0000256" key="5">
    <source>
        <dbReference type="ARBA" id="ARBA00022989"/>
    </source>
</evidence>
<dbReference type="Gene3D" id="1.20.120.1780">
    <property type="entry name" value="UbiA prenyltransferase"/>
    <property type="match status" value="1"/>
</dbReference>
<feature type="transmembrane region" description="Helical" evidence="7">
    <location>
        <begin position="119"/>
        <end position="137"/>
    </location>
</feature>
<accession>A0A6P4BFL0</accession>